<dbReference type="AlphaFoldDB" id="A0A2R8BGH5"/>
<dbReference type="PANTHER" id="PTHR30290">
    <property type="entry name" value="PERIPLASMIC BINDING COMPONENT OF ABC TRANSPORTER"/>
    <property type="match status" value="1"/>
</dbReference>
<evidence type="ECO:0000256" key="3">
    <source>
        <dbReference type="ARBA" id="ARBA00022448"/>
    </source>
</evidence>
<evidence type="ECO:0000313" key="7">
    <source>
        <dbReference type="EMBL" id="SPH22165.1"/>
    </source>
</evidence>
<dbReference type="GO" id="GO:0030313">
    <property type="term" value="C:cell envelope"/>
    <property type="evidence" value="ECO:0007669"/>
    <property type="project" value="UniProtKB-SubCell"/>
</dbReference>
<name>A0A2R8BGH5_9RHOB</name>
<dbReference type="Pfam" id="PF00496">
    <property type="entry name" value="SBP_bac_5"/>
    <property type="match status" value="1"/>
</dbReference>
<dbReference type="GO" id="GO:0015833">
    <property type="term" value="P:peptide transport"/>
    <property type="evidence" value="ECO:0007669"/>
    <property type="project" value="TreeGrafter"/>
</dbReference>
<protein>
    <submittedName>
        <fullName evidence="7">Periplasmic dipeptide transport protein</fullName>
    </submittedName>
</protein>
<dbReference type="Proteomes" id="UP000244880">
    <property type="component" value="Unassembled WGS sequence"/>
</dbReference>
<keyword evidence="4" id="KW-0732">Signal</keyword>
<organism evidence="7 8">
    <name type="scientific">Ascidiaceihabitans donghaensis</name>
    <dbReference type="NCBI Taxonomy" id="1510460"/>
    <lineage>
        <taxon>Bacteria</taxon>
        <taxon>Pseudomonadati</taxon>
        <taxon>Pseudomonadota</taxon>
        <taxon>Alphaproteobacteria</taxon>
        <taxon>Rhodobacterales</taxon>
        <taxon>Paracoccaceae</taxon>
        <taxon>Ascidiaceihabitans</taxon>
    </lineage>
</organism>
<feature type="domain" description="Solute-binding protein family 5" evidence="6">
    <location>
        <begin position="123"/>
        <end position="473"/>
    </location>
</feature>
<dbReference type="InterPro" id="IPR006311">
    <property type="entry name" value="TAT_signal"/>
</dbReference>
<keyword evidence="3" id="KW-0813">Transport</keyword>
<dbReference type="EMBL" id="OMOR01000001">
    <property type="protein sequence ID" value="SPH22165.1"/>
    <property type="molecule type" value="Genomic_DNA"/>
</dbReference>
<accession>A0A2R8BGH5</accession>
<dbReference type="Gene3D" id="3.10.105.10">
    <property type="entry name" value="Dipeptide-binding Protein, Domain 3"/>
    <property type="match status" value="1"/>
</dbReference>
<evidence type="ECO:0000313" key="8">
    <source>
        <dbReference type="Proteomes" id="UP000244880"/>
    </source>
</evidence>
<proteinExistence type="inferred from homology"/>
<keyword evidence="5" id="KW-0812">Transmembrane</keyword>
<comment type="similarity">
    <text evidence="2">Belongs to the bacterial solute-binding protein 5 family.</text>
</comment>
<gene>
    <name evidence="7" type="primary">dppA_1</name>
    <name evidence="7" type="ORF">ASD8599_02911</name>
</gene>
<evidence type="ECO:0000256" key="2">
    <source>
        <dbReference type="ARBA" id="ARBA00005695"/>
    </source>
</evidence>
<reference evidence="7 8" key="1">
    <citation type="submission" date="2018-03" db="EMBL/GenBank/DDBJ databases">
        <authorList>
            <person name="Keele B.F."/>
        </authorList>
    </citation>
    <scope>NUCLEOTIDE SEQUENCE [LARGE SCALE GENOMIC DNA]</scope>
    <source>
        <strain evidence="7 8">CECT 8599</strain>
    </source>
</reference>
<keyword evidence="5" id="KW-0472">Membrane</keyword>
<dbReference type="PROSITE" id="PS51318">
    <property type="entry name" value="TAT"/>
    <property type="match status" value="1"/>
</dbReference>
<dbReference type="Gene3D" id="3.90.76.10">
    <property type="entry name" value="Dipeptide-binding Protein, Domain 1"/>
    <property type="match status" value="1"/>
</dbReference>
<evidence type="ECO:0000259" key="6">
    <source>
        <dbReference type="Pfam" id="PF00496"/>
    </source>
</evidence>
<dbReference type="GO" id="GO:1904680">
    <property type="term" value="F:peptide transmembrane transporter activity"/>
    <property type="evidence" value="ECO:0007669"/>
    <property type="project" value="TreeGrafter"/>
</dbReference>
<feature type="transmembrane region" description="Helical" evidence="5">
    <location>
        <begin position="52"/>
        <end position="73"/>
    </location>
</feature>
<keyword evidence="5" id="KW-1133">Transmembrane helix</keyword>
<evidence type="ECO:0000256" key="5">
    <source>
        <dbReference type="SAM" id="Phobius"/>
    </source>
</evidence>
<evidence type="ECO:0000256" key="1">
    <source>
        <dbReference type="ARBA" id="ARBA00004418"/>
    </source>
</evidence>
<comment type="subcellular location">
    <subcellularLocation>
        <location evidence="1">Periplasm</location>
    </subcellularLocation>
</comment>
<dbReference type="InterPro" id="IPR000914">
    <property type="entry name" value="SBP_5_dom"/>
</dbReference>
<evidence type="ECO:0000256" key="4">
    <source>
        <dbReference type="ARBA" id="ARBA00022729"/>
    </source>
</evidence>
<dbReference type="Gene3D" id="3.40.190.10">
    <property type="entry name" value="Periplasmic binding protein-like II"/>
    <property type="match status" value="1"/>
</dbReference>
<dbReference type="PANTHER" id="PTHR30290:SF10">
    <property type="entry name" value="PERIPLASMIC OLIGOPEPTIDE-BINDING PROTEIN-RELATED"/>
    <property type="match status" value="1"/>
</dbReference>
<keyword evidence="8" id="KW-1185">Reference proteome</keyword>
<sequence>MRKLDSSIKKKPRHRRADVVNTGDDLMTTELQHLTDKVKAGTMTRREFMSKAAALGVSAAVATSFLADAAYAATPVKGGTFKMGVQGGESTNSQDPATWASDVPIAGGFCWGETLAYAGPNGLEPRVAESWEGSSDAKTWRFKVRQGITFSNGAAVTAEDVLATMQRHSNEDSKSGALGIMKGIESMRADGDVFELTLAIGNADLPYLMADYHLIIQPNGGFDDVAAAIGTGLYTLETDEPGVRMTFKKNPNHWAADEMGHYDAVEVIVLNDATARTAALQSGQVDTINRVEPKIAKLLGRAPNIDVRTTSGRGHYVFIAHVDTAPFDNNDLRLALKYALNRQEMVDKILQGFGSVGNDMPINEAYPLFDETIPQRAFDLEKAAEHYKKSGHDGSPIILRVADGAFPGAVDAAALFQQSCEAAGIPLEIKREPNDGYWSEVWNVQPYCASYWGGRPVQDQMYSTAYLSTADWNDTRWKREDFDAMLLEARAELDEGKRKEIYSKMGRLLNEEGGVMVPMFNDFVDAVSSDVQGWETNPSGPQMYWTAFAKTWKA</sequence>
<dbReference type="SUPFAM" id="SSF53850">
    <property type="entry name" value="Periplasmic binding protein-like II"/>
    <property type="match status" value="1"/>
</dbReference>
<dbReference type="CDD" id="cd08503">
    <property type="entry name" value="PBP2_NikA_DppA_OppA_like_17"/>
    <property type="match status" value="1"/>
</dbReference>
<dbReference type="InterPro" id="IPR039424">
    <property type="entry name" value="SBP_5"/>
</dbReference>